<dbReference type="RefSeq" id="WP_116846774.1">
    <property type="nucleotide sequence ID" value="NZ_QTJU01000002.1"/>
</dbReference>
<dbReference type="Proteomes" id="UP000261284">
    <property type="component" value="Unassembled WGS sequence"/>
</dbReference>
<gene>
    <name evidence="2" type="ORF">DXN05_08385</name>
</gene>
<reference evidence="2 3" key="1">
    <citation type="submission" date="2018-08" db="EMBL/GenBank/DDBJ databases">
        <title>Chitinophagaceae sp. K23C18032701, a novel bacterium isolated from forest soil.</title>
        <authorList>
            <person name="Wang C."/>
        </authorList>
    </citation>
    <scope>NUCLEOTIDE SEQUENCE [LARGE SCALE GENOMIC DNA]</scope>
    <source>
        <strain evidence="2 3">K23C18032701</strain>
    </source>
</reference>
<dbReference type="EMBL" id="QTJU01000002">
    <property type="protein sequence ID" value="RFM28785.1"/>
    <property type="molecule type" value="Genomic_DNA"/>
</dbReference>
<feature type="chain" id="PRO_5017574265" description="Outer membrane protein beta-barrel domain-containing protein" evidence="1">
    <location>
        <begin position="19"/>
        <end position="173"/>
    </location>
</feature>
<proteinExistence type="predicted"/>
<organism evidence="2 3">
    <name type="scientific">Deminuibacter soli</name>
    <dbReference type="NCBI Taxonomy" id="2291815"/>
    <lineage>
        <taxon>Bacteria</taxon>
        <taxon>Pseudomonadati</taxon>
        <taxon>Bacteroidota</taxon>
        <taxon>Chitinophagia</taxon>
        <taxon>Chitinophagales</taxon>
        <taxon>Chitinophagaceae</taxon>
        <taxon>Deminuibacter</taxon>
    </lineage>
</organism>
<evidence type="ECO:0000313" key="2">
    <source>
        <dbReference type="EMBL" id="RFM28785.1"/>
    </source>
</evidence>
<evidence type="ECO:0008006" key="4">
    <source>
        <dbReference type="Google" id="ProtNLM"/>
    </source>
</evidence>
<dbReference type="AlphaFoldDB" id="A0A3E1NLH6"/>
<keyword evidence="3" id="KW-1185">Reference proteome</keyword>
<evidence type="ECO:0000256" key="1">
    <source>
        <dbReference type="SAM" id="SignalP"/>
    </source>
</evidence>
<accession>A0A3E1NLH6</accession>
<protein>
    <recommendedName>
        <fullName evidence="4">Outer membrane protein beta-barrel domain-containing protein</fullName>
    </recommendedName>
</protein>
<keyword evidence="1" id="KW-0732">Signal</keyword>
<name>A0A3E1NLH6_9BACT</name>
<sequence length="173" mass="18528">MRNIFSLLLFCTVFSVVAAAQSGGAFGVMAGFNRPLRSGYDFGQTWGVQGSIKLGNKLALSPGIGSQKLQARRDNSHGIESIGFVYLSVPVKYFINPHVFAVAGPAIYLGGDDGVASGLGLVAAIGYHFQADEHSAFEFALHTDVQPTYHGHVANAGLKIGYLFYFRQQPTGR</sequence>
<feature type="signal peptide" evidence="1">
    <location>
        <begin position="1"/>
        <end position="18"/>
    </location>
</feature>
<comment type="caution">
    <text evidence="2">The sequence shown here is derived from an EMBL/GenBank/DDBJ whole genome shotgun (WGS) entry which is preliminary data.</text>
</comment>
<evidence type="ECO:0000313" key="3">
    <source>
        <dbReference type="Proteomes" id="UP000261284"/>
    </source>
</evidence>